<feature type="region of interest" description="Disordered" evidence="1">
    <location>
        <begin position="41"/>
        <end position="60"/>
    </location>
</feature>
<sequence length="97" mass="10677">MATAKNKKKGNRTQDEADTSRARSAWGPSSRAPALLTLVARQSSRGRPVNGPHPLRHDDDVNCRRKKSRISNLPSGHFVVCLLLGDNNAFMDGRDLI</sequence>
<evidence type="ECO:0000256" key="1">
    <source>
        <dbReference type="SAM" id="MobiDB-lite"/>
    </source>
</evidence>
<comment type="caution">
    <text evidence="2">The sequence shown here is derived from an EMBL/GenBank/DDBJ whole genome shotgun (WGS) entry which is preliminary data.</text>
</comment>
<accession>A0A426XAV8</accession>
<evidence type="ECO:0000313" key="2">
    <source>
        <dbReference type="EMBL" id="RRT36578.1"/>
    </source>
</evidence>
<proteinExistence type="predicted"/>
<name>A0A426XAV8_ENSVE</name>
<protein>
    <submittedName>
        <fullName evidence="2">Uncharacterized protein</fullName>
    </submittedName>
</protein>
<gene>
    <name evidence="2" type="ORF">B296_00049376</name>
</gene>
<organism evidence="2 3">
    <name type="scientific">Ensete ventricosum</name>
    <name type="common">Abyssinian banana</name>
    <name type="synonym">Musa ensete</name>
    <dbReference type="NCBI Taxonomy" id="4639"/>
    <lineage>
        <taxon>Eukaryota</taxon>
        <taxon>Viridiplantae</taxon>
        <taxon>Streptophyta</taxon>
        <taxon>Embryophyta</taxon>
        <taxon>Tracheophyta</taxon>
        <taxon>Spermatophyta</taxon>
        <taxon>Magnoliopsida</taxon>
        <taxon>Liliopsida</taxon>
        <taxon>Zingiberales</taxon>
        <taxon>Musaceae</taxon>
        <taxon>Ensete</taxon>
    </lineage>
</organism>
<evidence type="ECO:0000313" key="3">
    <source>
        <dbReference type="Proteomes" id="UP000287651"/>
    </source>
</evidence>
<feature type="compositionally biased region" description="Basic residues" evidence="1">
    <location>
        <begin position="1"/>
        <end position="11"/>
    </location>
</feature>
<feature type="region of interest" description="Disordered" evidence="1">
    <location>
        <begin position="1"/>
        <end position="33"/>
    </location>
</feature>
<feature type="compositionally biased region" description="Basic and acidic residues" evidence="1">
    <location>
        <begin position="12"/>
        <end position="21"/>
    </location>
</feature>
<reference evidence="2 3" key="1">
    <citation type="journal article" date="2014" name="Agronomy (Basel)">
        <title>A Draft Genome Sequence for Ensete ventricosum, the Drought-Tolerant Tree Against Hunger.</title>
        <authorList>
            <person name="Harrison J."/>
            <person name="Moore K.A."/>
            <person name="Paszkiewicz K."/>
            <person name="Jones T."/>
            <person name="Grant M."/>
            <person name="Ambacheew D."/>
            <person name="Muzemil S."/>
            <person name="Studholme D.J."/>
        </authorList>
    </citation>
    <scope>NUCLEOTIDE SEQUENCE [LARGE SCALE GENOMIC DNA]</scope>
</reference>
<dbReference type="Proteomes" id="UP000287651">
    <property type="component" value="Unassembled WGS sequence"/>
</dbReference>
<dbReference type="AlphaFoldDB" id="A0A426XAV8"/>
<dbReference type="EMBL" id="AMZH03023405">
    <property type="protein sequence ID" value="RRT36578.1"/>
    <property type="molecule type" value="Genomic_DNA"/>
</dbReference>